<organism evidence="1 2">
    <name type="scientific">Aspergillus oryzae</name>
    <name type="common">Yellow koji mold</name>
    <dbReference type="NCBI Taxonomy" id="5062"/>
    <lineage>
        <taxon>Eukaryota</taxon>
        <taxon>Fungi</taxon>
        <taxon>Dikarya</taxon>
        <taxon>Ascomycota</taxon>
        <taxon>Pezizomycotina</taxon>
        <taxon>Eurotiomycetes</taxon>
        <taxon>Eurotiomycetidae</taxon>
        <taxon>Eurotiales</taxon>
        <taxon>Aspergillaceae</taxon>
        <taxon>Aspergillus</taxon>
        <taxon>Aspergillus subgen. Circumdati</taxon>
    </lineage>
</organism>
<sequence>MLPFVKIMVNVVDRVNNDTEKIKSAERAEEDILDEWSSELDRVTLALKKLNIMFDRFTNGDLQSRLKQRTDDDIEDVGDNLDKVGVLLP</sequence>
<accession>A0AAN4YXI2</accession>
<reference evidence="1" key="1">
    <citation type="submission" date="2023-04" db="EMBL/GenBank/DDBJ databases">
        <title>Aspergillus oryzae NBRC 4228.</title>
        <authorList>
            <person name="Ichikawa N."/>
            <person name="Sato H."/>
            <person name="Tonouchi N."/>
        </authorList>
    </citation>
    <scope>NUCLEOTIDE SEQUENCE</scope>
    <source>
        <strain evidence="1">NBRC 4228</strain>
    </source>
</reference>
<evidence type="ECO:0000313" key="1">
    <source>
        <dbReference type="EMBL" id="GMG36109.1"/>
    </source>
</evidence>
<comment type="caution">
    <text evidence="1">The sequence shown here is derived from an EMBL/GenBank/DDBJ whole genome shotgun (WGS) entry which is preliminary data.</text>
</comment>
<name>A0AAN4YXI2_ASPOZ</name>
<gene>
    <name evidence="1" type="ORF">Aory04_001120900</name>
</gene>
<protein>
    <submittedName>
        <fullName evidence="1">Unnamed protein product</fullName>
    </submittedName>
</protein>
<evidence type="ECO:0000313" key="2">
    <source>
        <dbReference type="Proteomes" id="UP001165205"/>
    </source>
</evidence>
<dbReference type="AlphaFoldDB" id="A0AAN4YXI2"/>
<proteinExistence type="predicted"/>
<dbReference type="Proteomes" id="UP001165205">
    <property type="component" value="Unassembled WGS sequence"/>
</dbReference>
<dbReference type="EMBL" id="BSYA01000189">
    <property type="protein sequence ID" value="GMG36109.1"/>
    <property type="molecule type" value="Genomic_DNA"/>
</dbReference>